<dbReference type="InterPro" id="IPR027521">
    <property type="entry name" value="Usb1"/>
</dbReference>
<dbReference type="GO" id="GO:0016829">
    <property type="term" value="F:lyase activity"/>
    <property type="evidence" value="ECO:0007669"/>
    <property type="project" value="UniProtKB-KW"/>
</dbReference>
<dbReference type="GO" id="GO:0008380">
    <property type="term" value="P:RNA splicing"/>
    <property type="evidence" value="ECO:0007669"/>
    <property type="project" value="Ensembl"/>
</dbReference>
<proteinExistence type="inferred from homology"/>
<feature type="active site" description="Proton donor/acceptor" evidence="8">
    <location>
        <position position="109"/>
    </location>
</feature>
<evidence type="ECO:0000256" key="2">
    <source>
        <dbReference type="ARBA" id="ARBA00022801"/>
    </source>
</evidence>
<evidence type="ECO:0000256" key="7">
    <source>
        <dbReference type="ARBA" id="ARBA00046102"/>
    </source>
</evidence>
<dbReference type="OMA" id="KTVVLQY"/>
<keyword evidence="4 8" id="KW-0539">Nucleus</keyword>
<dbReference type="Ensembl" id="ENSCPRT00005025612.1">
    <property type="protein sequence ID" value="ENSCPRP00005021915.1"/>
    <property type="gene ID" value="ENSCPRG00005015254.1"/>
</dbReference>
<reference evidence="10" key="1">
    <citation type="submission" date="2025-08" db="UniProtKB">
        <authorList>
            <consortium name="Ensembl"/>
        </authorList>
    </citation>
    <scope>IDENTIFICATION</scope>
</reference>
<dbReference type="GO" id="GO:0005654">
    <property type="term" value="C:nucleoplasm"/>
    <property type="evidence" value="ECO:0007669"/>
    <property type="project" value="Ensembl"/>
</dbReference>
<feature type="region of interest" description="Disordered" evidence="9">
    <location>
        <begin position="1"/>
        <end position="34"/>
    </location>
</feature>
<dbReference type="Pfam" id="PF09749">
    <property type="entry name" value="HVSL"/>
    <property type="match status" value="1"/>
</dbReference>
<comment type="catalytic activity">
    <reaction evidence="5">
        <text>a 3'-end uridylyl-uridine-RNA = a 3'-end 2',3'-cyclophospho-uridine-RNA + uridine</text>
        <dbReference type="Rhea" id="RHEA:46052"/>
        <dbReference type="Rhea" id="RHEA-COMP:17384"/>
        <dbReference type="Rhea" id="RHEA-COMP:17385"/>
        <dbReference type="ChEBI" id="CHEBI:16704"/>
        <dbReference type="ChEBI" id="CHEBI:85643"/>
        <dbReference type="ChEBI" id="CHEBI:85644"/>
    </reaction>
    <physiologicalReaction direction="left-to-right" evidence="5">
        <dbReference type="Rhea" id="RHEA:46053"/>
    </physiologicalReaction>
</comment>
<evidence type="ECO:0000256" key="3">
    <source>
        <dbReference type="ARBA" id="ARBA00023239"/>
    </source>
</evidence>
<keyword evidence="1 8" id="KW-0540">Nuclease</keyword>
<reference evidence="10" key="2">
    <citation type="submission" date="2025-09" db="UniProtKB">
        <authorList>
            <consortium name="Ensembl"/>
        </authorList>
    </citation>
    <scope>IDENTIFICATION</scope>
</reference>
<dbReference type="Gene3D" id="3.90.1140.10">
    <property type="entry name" value="Cyclic phosphodiesterase"/>
    <property type="match status" value="1"/>
</dbReference>
<organism evidence="10 11">
    <name type="scientific">Crocodylus porosus</name>
    <name type="common">Saltwater crocodile</name>
    <name type="synonym">Estuarine crocodile</name>
    <dbReference type="NCBI Taxonomy" id="8502"/>
    <lineage>
        <taxon>Eukaryota</taxon>
        <taxon>Metazoa</taxon>
        <taxon>Chordata</taxon>
        <taxon>Craniata</taxon>
        <taxon>Vertebrata</taxon>
        <taxon>Euteleostomi</taxon>
        <taxon>Archelosauria</taxon>
        <taxon>Archosauria</taxon>
        <taxon>Crocodylia</taxon>
        <taxon>Longirostres</taxon>
        <taxon>Crocodylidae</taxon>
        <taxon>Crocodylus</taxon>
    </lineage>
</organism>
<dbReference type="SUPFAM" id="SSF55144">
    <property type="entry name" value="LigT-like"/>
    <property type="match status" value="1"/>
</dbReference>
<accession>A0A7M4G0S2</accession>
<comment type="function">
    <text evidence="8">Phosphodiesterase responsible for the U6 snRNA 3' end processing. Acts as an exoribonuclease (RNase) responsible for trimming the poly(U) tract of the last nucleotides in the pre-U6 snRNA molecule, leading to the formation of mature U6 snRNA.</text>
</comment>
<evidence type="ECO:0000256" key="6">
    <source>
        <dbReference type="ARBA" id="ARBA00029305"/>
    </source>
</evidence>
<dbReference type="FunFam" id="3.90.1140.10:FF:000002">
    <property type="entry name" value="U6 snRNA phosphodiesterase"/>
    <property type="match status" value="1"/>
</dbReference>
<keyword evidence="2 8" id="KW-0378">Hydrolase</keyword>
<comment type="subcellular location">
    <subcellularLocation>
        <location evidence="8">Nucleus</location>
    </subcellularLocation>
</comment>
<dbReference type="InterPro" id="IPR009097">
    <property type="entry name" value="Cyclic_Pdiesterase"/>
</dbReference>
<dbReference type="PANTHER" id="PTHR13522:SF3">
    <property type="entry name" value="U6 SNRNA PHOSPHODIESTERASE 1"/>
    <property type="match status" value="1"/>
</dbReference>
<dbReference type="GeneTree" id="ENSGT00390000004596"/>
<evidence type="ECO:0000313" key="10">
    <source>
        <dbReference type="Ensembl" id="ENSCPRP00005021915.1"/>
    </source>
</evidence>
<comment type="catalytic activity">
    <reaction evidence="6">
        <text>a 3'-end uridylyl-adenosine-RNA = a 3'-end 2',3'-cyclophospho-uridine-RNA + adenosine</text>
        <dbReference type="Rhea" id="RHEA:67896"/>
        <dbReference type="Rhea" id="RHEA-COMP:17385"/>
        <dbReference type="Rhea" id="RHEA-COMP:17386"/>
        <dbReference type="ChEBI" id="CHEBI:16335"/>
        <dbReference type="ChEBI" id="CHEBI:85644"/>
        <dbReference type="ChEBI" id="CHEBI:176518"/>
    </reaction>
    <physiologicalReaction direction="left-to-right" evidence="6">
        <dbReference type="Rhea" id="RHEA:67897"/>
    </physiologicalReaction>
</comment>
<comment type="function">
    <text evidence="7">3'-5' RNA exonuclease that trims the 3' end of oligo(U) and oligo(A) tracts of the pre-U6 small nuclear RNA (snRNA) molecule, leading to the formation of a mature U6 snRNA 3' end-terminated with a 2',3'-cyclic phosphate. Participates in the U6 snRNA 3' end processing that prevents U6 snRNA degradation. In addition also removes uridines from the 3' end of U6atac snRNA and possibly the vault RNA VTRNA1-1.</text>
</comment>
<dbReference type="EC" id="3.1.4.-" evidence="8"/>
<dbReference type="GO" id="GO:0034477">
    <property type="term" value="P:U6 snRNA 3'-end processing"/>
    <property type="evidence" value="ECO:0007669"/>
    <property type="project" value="UniProtKB-UniRule"/>
</dbReference>
<keyword evidence="11" id="KW-1185">Reference proteome</keyword>
<dbReference type="Proteomes" id="UP000594220">
    <property type="component" value="Unplaced"/>
</dbReference>
<dbReference type="PANTHER" id="PTHR13522">
    <property type="entry name" value="U6 SNRNA PHOSPHODIESTERASE 1"/>
    <property type="match status" value="1"/>
</dbReference>
<feature type="active site" description="Proton donor/acceptor" evidence="8">
    <location>
        <position position="197"/>
    </location>
</feature>
<sequence length="277" mass="31320">MSGAALVGYSGSSGSEDEESGGARAGPTAPRLPVPSSVLNMFRDQEEEVVDDSTKHGGRVRNFPHVRGNWTTYVYMPYEASEDFLELLELLISHARTYAVSLTAMEEFHISLSQSVVLRYHWITPFVQSLKQHLATAYRFFCTVDQVKVYTNQNKTRTFVGLEVSSGHPQLLELVSGVDRVMEEFDLPTFYKNPSFHISLAWCVGDLTDRLEGQCLQKLQETVDGFEDSAFLLRIQWEQIRCKSGNKLFSFPLRQLGPDFFRSSQLLQLPLASRNPP</sequence>
<dbReference type="GO" id="GO:0045171">
    <property type="term" value="C:intercellular bridge"/>
    <property type="evidence" value="ECO:0007669"/>
    <property type="project" value="Ensembl"/>
</dbReference>
<evidence type="ECO:0000313" key="11">
    <source>
        <dbReference type="Proteomes" id="UP000594220"/>
    </source>
</evidence>
<evidence type="ECO:0000256" key="8">
    <source>
        <dbReference type="HAMAP-Rule" id="MF_03040"/>
    </source>
</evidence>
<dbReference type="GO" id="GO:1990838">
    <property type="term" value="F:poly(U)-specific exoribonuclease activity, producing 3' uridine cyclic phosphate ends"/>
    <property type="evidence" value="ECO:0007669"/>
    <property type="project" value="UniProtKB-UniRule"/>
</dbReference>
<protein>
    <recommendedName>
        <fullName evidence="8">U6 snRNA phosphodiesterase</fullName>
        <ecNumber evidence="8">3.1.4.-</ecNumber>
    </recommendedName>
</protein>
<evidence type="ECO:0000256" key="1">
    <source>
        <dbReference type="ARBA" id="ARBA00022722"/>
    </source>
</evidence>
<dbReference type="AlphaFoldDB" id="A0A7M4G0S2"/>
<name>A0A7M4G0S2_CROPO</name>
<gene>
    <name evidence="8 10" type="primary">USB1</name>
</gene>
<evidence type="ECO:0000256" key="9">
    <source>
        <dbReference type="SAM" id="MobiDB-lite"/>
    </source>
</evidence>
<evidence type="ECO:0000256" key="5">
    <source>
        <dbReference type="ARBA" id="ARBA00029300"/>
    </source>
</evidence>
<dbReference type="HAMAP" id="MF_03040">
    <property type="entry name" value="USB1"/>
    <property type="match status" value="1"/>
</dbReference>
<evidence type="ECO:0000256" key="4">
    <source>
        <dbReference type="ARBA" id="ARBA00023242"/>
    </source>
</evidence>
<keyword evidence="3" id="KW-0456">Lyase</keyword>
<comment type="similarity">
    <text evidence="8">Belongs to the 2H phosphoesterase superfamily. USB1 family.</text>
</comment>